<proteinExistence type="inferred from homology"/>
<evidence type="ECO:0000256" key="3">
    <source>
        <dbReference type="HAMAP-Rule" id="MF_01384"/>
    </source>
</evidence>
<comment type="subcellular location">
    <subcellularLocation>
        <location evidence="3">Cytoplasm</location>
    </subcellularLocation>
</comment>
<comment type="similarity">
    <text evidence="1 3">Belongs to the UreD family.</text>
</comment>
<keyword evidence="3" id="KW-0963">Cytoplasm</keyword>
<dbReference type="GO" id="GO:0005737">
    <property type="term" value="C:cytoplasm"/>
    <property type="evidence" value="ECO:0007669"/>
    <property type="project" value="UniProtKB-SubCell"/>
</dbReference>
<dbReference type="AlphaFoldDB" id="A0A7D7R4C3"/>
<comment type="subunit">
    <text evidence="3">UreD, UreF and UreG form a complex that acts as a GTP-hydrolysis-dependent molecular chaperone, activating the urease apoprotein by helping to assemble the nickel containing metallocenter of UreC. The UreE protein probably delivers the nickel.</text>
</comment>
<evidence type="ECO:0000313" key="5">
    <source>
        <dbReference type="EMBL" id="QMT02887.1"/>
    </source>
</evidence>
<organism evidence="5 6">
    <name type="scientific">Gordonia jinghuaiqii</name>
    <dbReference type="NCBI Taxonomy" id="2758710"/>
    <lineage>
        <taxon>Bacteria</taxon>
        <taxon>Bacillati</taxon>
        <taxon>Actinomycetota</taxon>
        <taxon>Actinomycetes</taxon>
        <taxon>Mycobacteriales</taxon>
        <taxon>Gordoniaceae</taxon>
        <taxon>Gordonia</taxon>
    </lineage>
</organism>
<dbReference type="Pfam" id="PF01774">
    <property type="entry name" value="UreD"/>
    <property type="match status" value="1"/>
</dbReference>
<dbReference type="KEGG" id="gji:H1R19_07120"/>
<accession>A0A7D7R4C3</accession>
<feature type="region of interest" description="Disordered" evidence="4">
    <location>
        <begin position="1"/>
        <end position="29"/>
    </location>
</feature>
<dbReference type="GO" id="GO:0016151">
    <property type="term" value="F:nickel cation binding"/>
    <property type="evidence" value="ECO:0007669"/>
    <property type="project" value="UniProtKB-UniRule"/>
</dbReference>
<dbReference type="InterPro" id="IPR002669">
    <property type="entry name" value="UreD"/>
</dbReference>
<name>A0A7D7R4C3_9ACTN</name>
<dbReference type="EMBL" id="CP059491">
    <property type="protein sequence ID" value="QMT02887.1"/>
    <property type="molecule type" value="Genomic_DNA"/>
</dbReference>
<evidence type="ECO:0000256" key="4">
    <source>
        <dbReference type="SAM" id="MobiDB-lite"/>
    </source>
</evidence>
<dbReference type="Proteomes" id="UP000515663">
    <property type="component" value="Chromosome"/>
</dbReference>
<evidence type="ECO:0000313" key="6">
    <source>
        <dbReference type="Proteomes" id="UP000515663"/>
    </source>
</evidence>
<dbReference type="RefSeq" id="WP_219851076.1">
    <property type="nucleotide sequence ID" value="NZ_CP059491.1"/>
</dbReference>
<dbReference type="PANTHER" id="PTHR33643:SF1">
    <property type="entry name" value="UREASE ACCESSORY PROTEIN D"/>
    <property type="match status" value="1"/>
</dbReference>
<keyword evidence="3" id="KW-0996">Nickel insertion</keyword>
<sequence length="339" mass="37006">MRASGTPESRPRFIADHGEEGGGHTRRTVDRRAYECDRVPAELARLANSGRGMPVGSPGKVGVLELTFGVRGNPQARTELTHHYQKTPLQIMRPLYYDRSRPDMPYTYVMTIGGGVLHGDRQRMDITVEAGAAAHVTTQAHTKIHRMHDGYATSIVNLDVGPGAYLEYLPDPIIPFAESRYYQQTRVTLDPEATLVVGETVYAGRLSRGERHEYEAYATDLEVVRPDGEPVLIDRARLLPGHRGVTGLGVLADHDVILSFYVLTPSVSAEALSERFQEALTDLDAPDAHWGVSAAPGGAGAWVRLVCDDTVVSTAAGVALWQAARHLLTGRAPTDPIRK</sequence>
<evidence type="ECO:0000256" key="2">
    <source>
        <dbReference type="ARBA" id="ARBA00023186"/>
    </source>
</evidence>
<dbReference type="HAMAP" id="MF_01384">
    <property type="entry name" value="UreD"/>
    <property type="match status" value="1"/>
</dbReference>
<keyword evidence="6" id="KW-1185">Reference proteome</keyword>
<comment type="function">
    <text evidence="3">Required for maturation of urease via the functional incorporation of the urease nickel metallocenter.</text>
</comment>
<gene>
    <name evidence="3" type="primary">ureD</name>
    <name evidence="5" type="ORF">H1R19_07120</name>
</gene>
<feature type="compositionally biased region" description="Basic and acidic residues" evidence="4">
    <location>
        <begin position="9"/>
        <end position="29"/>
    </location>
</feature>
<evidence type="ECO:0000256" key="1">
    <source>
        <dbReference type="ARBA" id="ARBA00007177"/>
    </source>
</evidence>
<dbReference type="PANTHER" id="PTHR33643">
    <property type="entry name" value="UREASE ACCESSORY PROTEIN D"/>
    <property type="match status" value="1"/>
</dbReference>
<keyword evidence="2 3" id="KW-0143">Chaperone</keyword>
<protein>
    <recommendedName>
        <fullName evidence="3">Urease accessory protein UreD</fullName>
    </recommendedName>
</protein>
<reference evidence="6" key="1">
    <citation type="submission" date="2020-07" db="EMBL/GenBank/DDBJ databases">
        <title>novel species isolated from the respiratory tract of Marmot.</title>
        <authorList>
            <person name="Zhang G."/>
        </authorList>
    </citation>
    <scope>NUCLEOTIDE SEQUENCE [LARGE SCALE GENOMIC DNA]</scope>
    <source>
        <strain evidence="6">686</strain>
    </source>
</reference>